<dbReference type="InterPro" id="IPR009362">
    <property type="entry name" value="YhcG_C"/>
</dbReference>
<dbReference type="STRING" id="329726.AM1_2231"/>
<dbReference type="InterPro" id="IPR053148">
    <property type="entry name" value="PD-DEXK-like_domain"/>
</dbReference>
<accession>B0C0Y6</accession>
<dbReference type="eggNOG" id="COG4804">
    <property type="taxonomic scope" value="Bacteria"/>
</dbReference>
<dbReference type="PANTHER" id="PTHR30547:SF5">
    <property type="entry name" value="NUCLEASE YHCG-RELATED"/>
    <property type="match status" value="1"/>
</dbReference>
<sequence length="375" mass="43114">MNDNHPDLLYQRIRDILNAAQIGVSRTVNTTQVVSYWLIGREIVEQEQQGQQRAEYGENLLKDLSRRLTKDVGKGFSYANLKFIRQFYFAYPQLLGDQDKGYAVSSLSDAPFNLSKILQSNPNWQPGQLHPNLSWTHYRRLMRVDNLDARSFYEIEALKNNWSARELERQISSLLFERLAKSTDKAGLMQLATEGQIIQTPSDVFKDPVVIEFLGLPESPRIVESDLETALISNLQTFLLELGKGFAFVSRQERISLEGDHFYIDLVFYHTILKCYILIDLKVGKLNHGDLGQLQLYVNYYDLERCAPDDNPTLGLILCSDKNDAVVKYTLGPNQQTKIFASRYQLHLPTEAELQAELHREMAQLQDRQPPNLEV</sequence>
<feature type="domain" description="YhcG PDDEXK nuclease" evidence="1">
    <location>
        <begin position="203"/>
        <end position="358"/>
    </location>
</feature>
<dbReference type="Proteomes" id="UP000000268">
    <property type="component" value="Chromosome"/>
</dbReference>
<dbReference type="OrthoDB" id="9801263at2"/>
<dbReference type="AlphaFoldDB" id="B0C0Y6"/>
<evidence type="ECO:0008006" key="5">
    <source>
        <dbReference type="Google" id="ProtNLM"/>
    </source>
</evidence>
<protein>
    <recommendedName>
        <fullName evidence="5">DUF1016 domain-containing protein</fullName>
    </recommendedName>
</protein>
<dbReference type="KEGG" id="amr:AM1_2231"/>
<name>B0C0Y6_ACAM1</name>
<dbReference type="Pfam" id="PF17761">
    <property type="entry name" value="DUF1016_N"/>
    <property type="match status" value="1"/>
</dbReference>
<dbReference type="GO" id="GO:0003676">
    <property type="term" value="F:nucleic acid binding"/>
    <property type="evidence" value="ECO:0007669"/>
    <property type="project" value="InterPro"/>
</dbReference>
<dbReference type="Gene3D" id="3.40.1350.10">
    <property type="match status" value="1"/>
</dbReference>
<evidence type="ECO:0000313" key="4">
    <source>
        <dbReference type="Proteomes" id="UP000000268"/>
    </source>
</evidence>
<dbReference type="InterPro" id="IPR041527">
    <property type="entry name" value="YhcG_N"/>
</dbReference>
<reference evidence="3 4" key="1">
    <citation type="journal article" date="2008" name="Proc. Natl. Acad. Sci. U.S.A.">
        <title>Niche adaptation and genome expansion in the chlorophyll d-producing cyanobacterium Acaryochloris marina.</title>
        <authorList>
            <person name="Swingley W.D."/>
            <person name="Chen M."/>
            <person name="Cheung P.C."/>
            <person name="Conrad A.L."/>
            <person name="Dejesa L.C."/>
            <person name="Hao J."/>
            <person name="Honchak B.M."/>
            <person name="Karbach L.E."/>
            <person name="Kurdoglu A."/>
            <person name="Lahiri S."/>
            <person name="Mastrian S.D."/>
            <person name="Miyashita H."/>
            <person name="Page L."/>
            <person name="Ramakrishna P."/>
            <person name="Satoh S."/>
            <person name="Sattley W.M."/>
            <person name="Shimada Y."/>
            <person name="Taylor H.L."/>
            <person name="Tomo T."/>
            <person name="Tsuchiya T."/>
            <person name="Wang Z.T."/>
            <person name="Raymond J."/>
            <person name="Mimuro M."/>
            <person name="Blankenship R.E."/>
            <person name="Touchman J.W."/>
        </authorList>
    </citation>
    <scope>NUCLEOTIDE SEQUENCE [LARGE SCALE GENOMIC DNA]</scope>
    <source>
        <strain evidence="4">MBIC 11017</strain>
    </source>
</reference>
<evidence type="ECO:0000259" key="1">
    <source>
        <dbReference type="Pfam" id="PF06250"/>
    </source>
</evidence>
<dbReference type="InterPro" id="IPR011856">
    <property type="entry name" value="tRNA_endonuc-like_dom_sf"/>
</dbReference>
<gene>
    <name evidence="3" type="ordered locus">AM1_2231</name>
</gene>
<dbReference type="HOGENOM" id="CLU_046640_1_1_3"/>
<dbReference type="RefSeq" id="WP_012162721.1">
    <property type="nucleotide sequence ID" value="NC_009925.1"/>
</dbReference>
<evidence type="ECO:0000313" key="3">
    <source>
        <dbReference type="EMBL" id="ABW27245.1"/>
    </source>
</evidence>
<keyword evidence="4" id="KW-1185">Reference proteome</keyword>
<organism evidence="3 4">
    <name type="scientific">Acaryochloris marina (strain MBIC 11017)</name>
    <dbReference type="NCBI Taxonomy" id="329726"/>
    <lineage>
        <taxon>Bacteria</taxon>
        <taxon>Bacillati</taxon>
        <taxon>Cyanobacteriota</taxon>
        <taxon>Cyanophyceae</taxon>
        <taxon>Acaryochloridales</taxon>
        <taxon>Acaryochloridaceae</taxon>
        <taxon>Acaryochloris</taxon>
    </lineage>
</organism>
<feature type="domain" description="YhcG N-terminal" evidence="2">
    <location>
        <begin position="13"/>
        <end position="178"/>
    </location>
</feature>
<proteinExistence type="predicted"/>
<dbReference type="Pfam" id="PF06250">
    <property type="entry name" value="YhcG_C"/>
    <property type="match status" value="1"/>
</dbReference>
<evidence type="ECO:0000259" key="2">
    <source>
        <dbReference type="Pfam" id="PF17761"/>
    </source>
</evidence>
<dbReference type="EMBL" id="CP000828">
    <property type="protein sequence ID" value="ABW27245.1"/>
    <property type="molecule type" value="Genomic_DNA"/>
</dbReference>
<dbReference type="PANTHER" id="PTHR30547">
    <property type="entry name" value="UNCHARACTERIZED PROTEIN YHCG-RELATED"/>
    <property type="match status" value="1"/>
</dbReference>